<evidence type="ECO:0000313" key="2">
    <source>
        <dbReference type="Proteomes" id="UP000256686"/>
    </source>
</evidence>
<accession>A0A3D9CD76</accession>
<dbReference type="EMBL" id="QNVT01000003">
    <property type="protein sequence ID" value="REC63576.1"/>
    <property type="molecule type" value="Genomic_DNA"/>
</dbReference>
<name>A0A3D9CD76_9FLAO</name>
<dbReference type="AlphaFoldDB" id="A0A3D9CD76"/>
<protein>
    <submittedName>
        <fullName evidence="1">Uncharacterized protein</fullName>
    </submittedName>
</protein>
<dbReference type="Proteomes" id="UP000256686">
    <property type="component" value="Unassembled WGS sequence"/>
</dbReference>
<evidence type="ECO:0000313" key="1">
    <source>
        <dbReference type="EMBL" id="REC63576.1"/>
    </source>
</evidence>
<proteinExistence type="predicted"/>
<gene>
    <name evidence="1" type="ORF">DRF65_05650</name>
</gene>
<sequence>MTTTQFKDFFGNEISREEAEVSTQYSVETFVDGVINKIEQLENGVVEITYYHLDASESINELLLLYPDQKVSFSTITDIGSYRIEYVFLYEKGRLTEQKKWIMNKNDQYICLQKFDTITGLLINNATEKYYKDETSSYTFEYDQSGNCFMIHNETDGEKDIFGWEIGNPRCSFTWNSFEYYQYSEPLLPE</sequence>
<dbReference type="RefSeq" id="WP_115969601.1">
    <property type="nucleotide sequence ID" value="NZ_QNVT01000003.1"/>
</dbReference>
<organism evidence="1 2">
    <name type="scientific">Chryseobacterium pennae</name>
    <dbReference type="NCBI Taxonomy" id="2258962"/>
    <lineage>
        <taxon>Bacteria</taxon>
        <taxon>Pseudomonadati</taxon>
        <taxon>Bacteroidota</taxon>
        <taxon>Flavobacteriia</taxon>
        <taxon>Flavobacteriales</taxon>
        <taxon>Weeksellaceae</taxon>
        <taxon>Chryseobacterium group</taxon>
        <taxon>Chryseobacterium</taxon>
    </lineage>
</organism>
<keyword evidence="2" id="KW-1185">Reference proteome</keyword>
<reference evidence="2" key="1">
    <citation type="submission" date="2018-06" db="EMBL/GenBank/DDBJ databases">
        <authorList>
            <person name="Lum Nde A."/>
            <person name="Hugo C."/>
        </authorList>
    </citation>
    <scope>NUCLEOTIDE SEQUENCE [LARGE SCALE GENOMIC DNA]</scope>
    <source>
        <strain evidence="2">1_F178</strain>
    </source>
</reference>
<comment type="caution">
    <text evidence="1">The sequence shown here is derived from an EMBL/GenBank/DDBJ whole genome shotgun (WGS) entry which is preliminary data.</text>
</comment>